<dbReference type="GO" id="GO:0008652">
    <property type="term" value="P:amino acid biosynthetic process"/>
    <property type="evidence" value="ECO:0007669"/>
    <property type="project" value="UniProtKB-KW"/>
</dbReference>
<dbReference type="NCBIfam" id="TIGR00119">
    <property type="entry name" value="acolac_sm"/>
    <property type="match status" value="1"/>
</dbReference>
<dbReference type="GO" id="GO:0003984">
    <property type="term" value="F:acetolactate synthase activity"/>
    <property type="evidence" value="ECO:0007669"/>
    <property type="project" value="UniProtKB-EC"/>
</dbReference>
<dbReference type="GO" id="GO:1990610">
    <property type="term" value="F:acetolactate synthase regulator activity"/>
    <property type="evidence" value="ECO:0007669"/>
    <property type="project" value="InterPro"/>
</dbReference>
<dbReference type="OrthoDB" id="2013116at2759"/>
<dbReference type="InterPro" id="IPR019455">
    <property type="entry name" value="Acetolactate_synth_ssu_C"/>
</dbReference>
<evidence type="ECO:0000256" key="4">
    <source>
        <dbReference type="ARBA" id="ARBA00022605"/>
    </source>
</evidence>
<evidence type="ECO:0000313" key="9">
    <source>
        <dbReference type="Proteomes" id="UP001151582"/>
    </source>
</evidence>
<dbReference type="InterPro" id="IPR039557">
    <property type="entry name" value="AHAS_ACT"/>
</dbReference>
<dbReference type="PROSITE" id="PS51671">
    <property type="entry name" value="ACT"/>
    <property type="match status" value="1"/>
</dbReference>
<sequence length="309" mass="33303">MHRVTTGLLRARLRAGYPATPSFFCRTLATSAWQASPPPSKHGRRFPPPPPQPSVEEAVSSIVINSPDLPTQRTTRHDTPYIFNVLMQDEPGVLNRVTDIMAARGYNIDSLVVAKTHVSGLSRMTVTLLGDPTIMNQARSQLEDLVPVWAVVDYSHSKIVEREVLLCKISLLGHELVEGSDAGPPSALPGQAPSPSPTEPSTATATSTNYTQLLLSTHANLGALKELTALFQGRIVDVSAESIIVELCAKSTRINAFLKLVQPFGILEAARSGKMVMGRSAKLSMYHEEAEEHAADDSVAVDISNLPPG</sequence>
<feature type="domain" description="ACT" evidence="7">
    <location>
        <begin position="82"/>
        <end position="156"/>
    </location>
</feature>
<organism evidence="8 9">
    <name type="scientific">Dimargaris verticillata</name>
    <dbReference type="NCBI Taxonomy" id="2761393"/>
    <lineage>
        <taxon>Eukaryota</taxon>
        <taxon>Fungi</taxon>
        <taxon>Fungi incertae sedis</taxon>
        <taxon>Zoopagomycota</taxon>
        <taxon>Kickxellomycotina</taxon>
        <taxon>Dimargaritomycetes</taxon>
        <taxon>Dimargaritales</taxon>
        <taxon>Dimargaritaceae</taxon>
        <taxon>Dimargaris</taxon>
    </lineage>
</organism>
<dbReference type="EC" id="2.2.1.6" evidence="8"/>
<keyword evidence="5" id="KW-0100">Branched-chain amino acid biosynthesis</keyword>
<feature type="compositionally biased region" description="Pro residues" evidence="6">
    <location>
        <begin position="36"/>
        <end position="53"/>
    </location>
</feature>
<dbReference type="GO" id="GO:0042645">
    <property type="term" value="C:mitochondrial nucleoid"/>
    <property type="evidence" value="ECO:0007669"/>
    <property type="project" value="TreeGrafter"/>
</dbReference>
<evidence type="ECO:0000256" key="6">
    <source>
        <dbReference type="SAM" id="MobiDB-lite"/>
    </source>
</evidence>
<comment type="caution">
    <text evidence="8">The sequence shown here is derived from an EMBL/GenBank/DDBJ whole genome shotgun (WGS) entry which is preliminary data.</text>
</comment>
<dbReference type="EMBL" id="JANBQB010000914">
    <property type="protein sequence ID" value="KAJ1972999.1"/>
    <property type="molecule type" value="Genomic_DNA"/>
</dbReference>
<dbReference type="Pfam" id="PF10369">
    <property type="entry name" value="ALS_ss_C"/>
    <property type="match status" value="1"/>
</dbReference>
<dbReference type="CDD" id="cd04878">
    <property type="entry name" value="ACT_AHAS"/>
    <property type="match status" value="1"/>
</dbReference>
<dbReference type="InterPro" id="IPR045865">
    <property type="entry name" value="ACT-like_dom_sf"/>
</dbReference>
<evidence type="ECO:0000256" key="2">
    <source>
        <dbReference type="ARBA" id="ARBA00005025"/>
    </source>
</evidence>
<dbReference type="GO" id="GO:0009082">
    <property type="term" value="P:branched-chain amino acid biosynthetic process"/>
    <property type="evidence" value="ECO:0007669"/>
    <property type="project" value="UniProtKB-KW"/>
</dbReference>
<evidence type="ECO:0000256" key="1">
    <source>
        <dbReference type="ARBA" id="ARBA00004974"/>
    </source>
</evidence>
<comment type="similarity">
    <text evidence="3">Belongs to the acetolactate synthase small subunit family.</text>
</comment>
<dbReference type="Proteomes" id="UP001151582">
    <property type="component" value="Unassembled WGS sequence"/>
</dbReference>
<dbReference type="PANTHER" id="PTHR31242:SF2">
    <property type="entry name" value="ACETOLACTATE SYNTHASE SMALL SUBUNIT, MITOCHONDRIAL"/>
    <property type="match status" value="1"/>
</dbReference>
<comment type="pathway">
    <text evidence="1">Amino-acid biosynthesis; L-isoleucine biosynthesis; L-isoleucine from 2-oxobutanoate: step 1/4.</text>
</comment>
<comment type="pathway">
    <text evidence="2">Amino-acid biosynthesis; L-valine biosynthesis; L-valine from pyruvate: step 1/4.</text>
</comment>
<dbReference type="InterPro" id="IPR053050">
    <property type="entry name" value="ALS_regulatory_subunit"/>
</dbReference>
<dbReference type="GO" id="GO:0005948">
    <property type="term" value="C:acetolactate synthase complex"/>
    <property type="evidence" value="ECO:0007669"/>
    <property type="project" value="TreeGrafter"/>
</dbReference>
<dbReference type="AlphaFoldDB" id="A0A9W8E6E3"/>
<keyword evidence="4" id="KW-0028">Amino-acid biosynthesis</keyword>
<evidence type="ECO:0000259" key="7">
    <source>
        <dbReference type="PROSITE" id="PS51671"/>
    </source>
</evidence>
<name>A0A9W8E6E3_9FUNG</name>
<dbReference type="InterPro" id="IPR004789">
    <property type="entry name" value="Acetalactate_synth_ssu"/>
</dbReference>
<protein>
    <submittedName>
        <fullName evidence="8">Acetolactate synthase, regulatory subunit</fullName>
        <ecNumber evidence="8">2.2.1.6</ecNumber>
    </submittedName>
</protein>
<dbReference type="InterPro" id="IPR027271">
    <property type="entry name" value="Acetolactate_synth/TF_NikR_C"/>
</dbReference>
<keyword evidence="9" id="KW-1185">Reference proteome</keyword>
<feature type="region of interest" description="Disordered" evidence="6">
    <location>
        <begin position="181"/>
        <end position="206"/>
    </location>
</feature>
<evidence type="ECO:0000313" key="8">
    <source>
        <dbReference type="EMBL" id="KAJ1972999.1"/>
    </source>
</evidence>
<dbReference type="PANTHER" id="PTHR31242">
    <property type="entry name" value="ACETOLACTATE SYNTHASE SMALL SUBUNIT, MITOCHONDRIAL"/>
    <property type="match status" value="1"/>
</dbReference>
<keyword evidence="8" id="KW-0808">Transferase</keyword>
<proteinExistence type="inferred from homology"/>
<dbReference type="Pfam" id="PF22629">
    <property type="entry name" value="ACT_AHAS_ss"/>
    <property type="match status" value="1"/>
</dbReference>
<dbReference type="SUPFAM" id="SSF55021">
    <property type="entry name" value="ACT-like"/>
    <property type="match status" value="2"/>
</dbReference>
<accession>A0A9W8E6E3</accession>
<evidence type="ECO:0000256" key="5">
    <source>
        <dbReference type="ARBA" id="ARBA00023304"/>
    </source>
</evidence>
<gene>
    <name evidence="8" type="primary">ILV6</name>
    <name evidence="8" type="ORF">H4R34_005221</name>
</gene>
<dbReference type="InterPro" id="IPR054480">
    <property type="entry name" value="AHAS_small-like_ACT"/>
</dbReference>
<dbReference type="Gene3D" id="3.30.70.260">
    <property type="match status" value="1"/>
</dbReference>
<dbReference type="Gene3D" id="3.30.70.1150">
    <property type="entry name" value="ACT-like. Chain A, domain 2"/>
    <property type="match status" value="1"/>
</dbReference>
<dbReference type="InterPro" id="IPR002912">
    <property type="entry name" value="ACT_dom"/>
</dbReference>
<feature type="region of interest" description="Disordered" evidence="6">
    <location>
        <begin position="34"/>
        <end position="55"/>
    </location>
</feature>
<reference evidence="8" key="1">
    <citation type="submission" date="2022-07" db="EMBL/GenBank/DDBJ databases">
        <title>Phylogenomic reconstructions and comparative analyses of Kickxellomycotina fungi.</title>
        <authorList>
            <person name="Reynolds N.K."/>
            <person name="Stajich J.E."/>
            <person name="Barry K."/>
            <person name="Grigoriev I.V."/>
            <person name="Crous P."/>
            <person name="Smith M.E."/>
        </authorList>
    </citation>
    <scope>NUCLEOTIDE SEQUENCE</scope>
    <source>
        <strain evidence="8">RSA 567</strain>
    </source>
</reference>
<evidence type="ECO:0000256" key="3">
    <source>
        <dbReference type="ARBA" id="ARBA00006341"/>
    </source>
</evidence>